<feature type="transmembrane region" description="Helical" evidence="1">
    <location>
        <begin position="12"/>
        <end position="31"/>
    </location>
</feature>
<comment type="caution">
    <text evidence="3">The sequence shown here is derived from an EMBL/GenBank/DDBJ whole genome shotgun (WGS) entry which is preliminary data.</text>
</comment>
<keyword evidence="1" id="KW-1133">Transmembrane helix</keyword>
<organism evidence="3 4">
    <name type="scientific">Candidatus Shapirobacteria bacterium GW2011_GWE1_38_10</name>
    <dbReference type="NCBI Taxonomy" id="1618488"/>
    <lineage>
        <taxon>Bacteria</taxon>
        <taxon>Candidatus Shapironibacteriota</taxon>
    </lineage>
</organism>
<name>A0A0G0KLI6_9BACT</name>
<dbReference type="Pfam" id="PF07578">
    <property type="entry name" value="LAB_N"/>
    <property type="match status" value="1"/>
</dbReference>
<protein>
    <recommendedName>
        <fullName evidence="2">Lipid A biosynthesis N-terminal domain-containing protein</fullName>
    </recommendedName>
</protein>
<evidence type="ECO:0000259" key="2">
    <source>
        <dbReference type="SMART" id="SM01259"/>
    </source>
</evidence>
<dbReference type="EMBL" id="LBTX01000009">
    <property type="protein sequence ID" value="KKQ50049.1"/>
    <property type="molecule type" value="Genomic_DNA"/>
</dbReference>
<dbReference type="InterPro" id="IPR011499">
    <property type="entry name" value="Lipid_A_biosynth_N"/>
</dbReference>
<evidence type="ECO:0000313" key="4">
    <source>
        <dbReference type="Proteomes" id="UP000034231"/>
    </source>
</evidence>
<accession>A0A0G0KLI6</accession>
<evidence type="ECO:0000256" key="1">
    <source>
        <dbReference type="SAM" id="Phobius"/>
    </source>
</evidence>
<dbReference type="GO" id="GO:0008915">
    <property type="term" value="F:lipid-A-disaccharide synthase activity"/>
    <property type="evidence" value="ECO:0007669"/>
    <property type="project" value="InterPro"/>
</dbReference>
<reference evidence="3 4" key="1">
    <citation type="journal article" date="2015" name="Nature">
        <title>rRNA introns, odd ribosomes, and small enigmatic genomes across a large radiation of phyla.</title>
        <authorList>
            <person name="Brown C.T."/>
            <person name="Hug L.A."/>
            <person name="Thomas B.C."/>
            <person name="Sharon I."/>
            <person name="Castelle C.J."/>
            <person name="Singh A."/>
            <person name="Wilkins M.J."/>
            <person name="Williams K.H."/>
            <person name="Banfield J.F."/>
        </authorList>
    </citation>
    <scope>NUCLEOTIDE SEQUENCE [LARGE SCALE GENOMIC DNA]</scope>
</reference>
<feature type="transmembrane region" description="Helical" evidence="1">
    <location>
        <begin position="43"/>
        <end position="61"/>
    </location>
</feature>
<feature type="transmembrane region" description="Helical" evidence="1">
    <location>
        <begin position="67"/>
        <end position="85"/>
    </location>
</feature>
<keyword evidence="1" id="KW-0472">Membrane</keyword>
<feature type="domain" description="Lipid A biosynthesis N-terminal" evidence="2">
    <location>
        <begin position="13"/>
        <end position="84"/>
    </location>
</feature>
<sequence length="90" mass="10762">MLNSYKIDFWTFWGMTAQGLFFGRFIIQWYYSEKAKRTVIPHIFWYLSLCGAVMTLIYAFVRSDLVFLLTGFLQILLYSRNLVLAKRKDD</sequence>
<proteinExistence type="predicted"/>
<dbReference type="AlphaFoldDB" id="A0A0G0KLI6"/>
<dbReference type="GO" id="GO:0016020">
    <property type="term" value="C:membrane"/>
    <property type="evidence" value="ECO:0007669"/>
    <property type="project" value="GOC"/>
</dbReference>
<dbReference type="Proteomes" id="UP000034231">
    <property type="component" value="Unassembled WGS sequence"/>
</dbReference>
<keyword evidence="1" id="KW-0812">Transmembrane</keyword>
<evidence type="ECO:0000313" key="3">
    <source>
        <dbReference type="EMBL" id="KKQ50049.1"/>
    </source>
</evidence>
<dbReference type="SMART" id="SM01259">
    <property type="entry name" value="LAB_N"/>
    <property type="match status" value="1"/>
</dbReference>
<dbReference type="GO" id="GO:0009245">
    <property type="term" value="P:lipid A biosynthetic process"/>
    <property type="evidence" value="ECO:0007669"/>
    <property type="project" value="InterPro"/>
</dbReference>
<gene>
    <name evidence="3" type="ORF">US68_C0009G0004</name>
</gene>